<dbReference type="InterPro" id="IPR023198">
    <property type="entry name" value="PGP-like_dom2"/>
</dbReference>
<dbReference type="EMBL" id="CAATHI010000023">
    <property type="protein sequence ID" value="VNQ06985.1"/>
    <property type="molecule type" value="Genomic_DNA"/>
</dbReference>
<evidence type="ECO:0000313" key="1">
    <source>
        <dbReference type="EMBL" id="VKB82175.1"/>
    </source>
</evidence>
<organism evidence="3">
    <name type="scientific">Streptococcus pneumoniae</name>
    <dbReference type="NCBI Taxonomy" id="1313"/>
    <lineage>
        <taxon>Bacteria</taxon>
        <taxon>Bacillati</taxon>
        <taxon>Bacillota</taxon>
        <taxon>Bacilli</taxon>
        <taxon>Lactobacillales</taxon>
        <taxon>Streptococcaceae</taxon>
        <taxon>Streptococcus</taxon>
    </lineage>
</organism>
<evidence type="ECO:0000313" key="2">
    <source>
        <dbReference type="EMBL" id="VNP25622.1"/>
    </source>
</evidence>
<accession>A0A4J1ZM55</accession>
<gene>
    <name evidence="2" type="ORF">SAMEA2341552_02222</name>
    <name evidence="3" type="ORF">SAMEA3208858_01938</name>
    <name evidence="1" type="ORF">SAMEA3353631_02365</name>
</gene>
<protein>
    <submittedName>
        <fullName evidence="3">Hydrolase</fullName>
    </submittedName>
</protein>
<evidence type="ECO:0000313" key="4">
    <source>
        <dbReference type="Proteomes" id="UP000358702"/>
    </source>
</evidence>
<evidence type="ECO:0000313" key="3">
    <source>
        <dbReference type="EMBL" id="VNQ06985.1"/>
    </source>
</evidence>
<sequence>MNIIFDLGNVLIEWNKEKILSKICKNDLEYNLSQIIHTSLN</sequence>
<dbReference type="InterPro" id="IPR023214">
    <property type="entry name" value="HAD_sf"/>
</dbReference>
<name>A0A4J1ZM55_STREE</name>
<dbReference type="Proteomes" id="UP000358702">
    <property type="component" value="Unassembled WGS sequence"/>
</dbReference>
<dbReference type="Gene3D" id="1.10.150.240">
    <property type="entry name" value="Putative phosphatase, domain 2"/>
    <property type="match status" value="1"/>
</dbReference>
<dbReference type="GO" id="GO:0016787">
    <property type="term" value="F:hydrolase activity"/>
    <property type="evidence" value="ECO:0007669"/>
    <property type="project" value="UniProtKB-KW"/>
</dbReference>
<dbReference type="Gene3D" id="3.40.50.1000">
    <property type="entry name" value="HAD superfamily/HAD-like"/>
    <property type="match status" value="1"/>
</dbReference>
<dbReference type="EMBL" id="CAANCB010000023">
    <property type="protein sequence ID" value="VKB82175.1"/>
    <property type="molecule type" value="Genomic_DNA"/>
</dbReference>
<dbReference type="AlphaFoldDB" id="A0A4J1ZM55"/>
<dbReference type="EMBL" id="CAATFU010000036">
    <property type="protein sequence ID" value="VNP25622.1"/>
    <property type="molecule type" value="Genomic_DNA"/>
</dbReference>
<proteinExistence type="predicted"/>
<reference evidence="3 4" key="1">
    <citation type="submission" date="2019-04" db="EMBL/GenBank/DDBJ databases">
        <authorList>
            <consortium name="Pathogen Informatics"/>
        </authorList>
    </citation>
    <scope>NUCLEOTIDE SEQUENCE</scope>
    <source>
        <strain evidence="3 4">GPSC21</strain>
    </source>
</reference>
<keyword evidence="3" id="KW-0378">Hydrolase</keyword>